<keyword evidence="5" id="KW-0732">Signal</keyword>
<dbReference type="InterPro" id="IPR001711">
    <property type="entry name" value="PLipase_C_Pinositol-sp_Y"/>
</dbReference>
<dbReference type="GO" id="GO:0016020">
    <property type="term" value="C:membrane"/>
    <property type="evidence" value="ECO:0007669"/>
    <property type="project" value="UniProtKB-SubCell"/>
</dbReference>
<comment type="caution">
    <text evidence="7">The sequence shown here is derived from an EMBL/GenBank/DDBJ whole genome shotgun (WGS) entry which is preliminary data.</text>
</comment>
<comment type="subcellular location">
    <subcellularLocation>
        <location evidence="5">Membrane</location>
        <topology evidence="5">Single-pass membrane protein</topology>
    </subcellularLocation>
</comment>
<organism evidence="7 8">
    <name type="scientific">Cloeon dipterum</name>
    <dbReference type="NCBI Taxonomy" id="197152"/>
    <lineage>
        <taxon>Eukaryota</taxon>
        <taxon>Metazoa</taxon>
        <taxon>Ecdysozoa</taxon>
        <taxon>Arthropoda</taxon>
        <taxon>Hexapoda</taxon>
        <taxon>Insecta</taxon>
        <taxon>Pterygota</taxon>
        <taxon>Palaeoptera</taxon>
        <taxon>Ephemeroptera</taxon>
        <taxon>Pisciforma</taxon>
        <taxon>Baetidae</taxon>
        <taxon>Cloeon</taxon>
    </lineage>
</organism>
<evidence type="ECO:0000256" key="4">
    <source>
        <dbReference type="RuleBase" id="RU003718"/>
    </source>
</evidence>
<dbReference type="PROSITE" id="PS00375">
    <property type="entry name" value="UDPGT"/>
    <property type="match status" value="1"/>
</dbReference>
<dbReference type="Proteomes" id="UP000494165">
    <property type="component" value="Unassembled WGS sequence"/>
</dbReference>
<dbReference type="InterPro" id="IPR002213">
    <property type="entry name" value="UDP_glucos_trans"/>
</dbReference>
<comment type="similarity">
    <text evidence="1 4">Belongs to the UDP-glycosyltransferase family.</text>
</comment>
<proteinExistence type="inferred from homology"/>
<comment type="catalytic activity">
    <reaction evidence="5">
        <text>glucuronate acceptor + UDP-alpha-D-glucuronate = acceptor beta-D-glucuronoside + UDP + H(+)</text>
        <dbReference type="Rhea" id="RHEA:21032"/>
        <dbReference type="ChEBI" id="CHEBI:15378"/>
        <dbReference type="ChEBI" id="CHEBI:58052"/>
        <dbReference type="ChEBI" id="CHEBI:58223"/>
        <dbReference type="ChEBI" id="CHEBI:132367"/>
        <dbReference type="ChEBI" id="CHEBI:132368"/>
        <dbReference type="EC" id="2.4.1.17"/>
    </reaction>
</comment>
<dbReference type="PROSITE" id="PS50008">
    <property type="entry name" value="PIPLC_Y_DOMAIN"/>
    <property type="match status" value="1"/>
</dbReference>
<evidence type="ECO:0000256" key="1">
    <source>
        <dbReference type="ARBA" id="ARBA00009995"/>
    </source>
</evidence>
<keyword evidence="2 4" id="KW-0328">Glycosyltransferase</keyword>
<dbReference type="SUPFAM" id="SSF53756">
    <property type="entry name" value="UDP-Glycosyltransferase/glycogen phosphorylase"/>
    <property type="match status" value="1"/>
</dbReference>
<evidence type="ECO:0000313" key="8">
    <source>
        <dbReference type="Proteomes" id="UP000494165"/>
    </source>
</evidence>
<feature type="chain" id="PRO_5035964223" description="UDP-glucuronosyltransferase" evidence="5">
    <location>
        <begin position="20"/>
        <end position="513"/>
    </location>
</feature>
<dbReference type="EMBL" id="CADEPI010000299">
    <property type="protein sequence ID" value="CAB3383175.1"/>
    <property type="molecule type" value="Genomic_DNA"/>
</dbReference>
<keyword evidence="5" id="KW-0812">Transmembrane</keyword>
<dbReference type="AlphaFoldDB" id="A0A8S1DLR6"/>
<dbReference type="Pfam" id="PF00201">
    <property type="entry name" value="UDPGT"/>
    <property type="match status" value="1"/>
</dbReference>
<keyword evidence="5" id="KW-1133">Transmembrane helix</keyword>
<dbReference type="PANTHER" id="PTHR48043">
    <property type="entry name" value="EG:EG0003.4 PROTEIN-RELATED"/>
    <property type="match status" value="1"/>
</dbReference>
<dbReference type="Gene3D" id="3.40.50.2000">
    <property type="entry name" value="Glycogen Phosphorylase B"/>
    <property type="match status" value="2"/>
</dbReference>
<dbReference type="EC" id="2.4.1.17" evidence="5"/>
<dbReference type="GO" id="GO:0015020">
    <property type="term" value="F:glucuronosyltransferase activity"/>
    <property type="evidence" value="ECO:0007669"/>
    <property type="project" value="UniProtKB-EC"/>
</dbReference>
<dbReference type="FunFam" id="3.40.50.2000:FF:000050">
    <property type="entry name" value="UDP-glucuronosyltransferase"/>
    <property type="match status" value="1"/>
</dbReference>
<evidence type="ECO:0000256" key="5">
    <source>
        <dbReference type="RuleBase" id="RU362059"/>
    </source>
</evidence>
<reference evidence="7 8" key="1">
    <citation type="submission" date="2020-04" db="EMBL/GenBank/DDBJ databases">
        <authorList>
            <person name="Alioto T."/>
            <person name="Alioto T."/>
            <person name="Gomez Garrido J."/>
        </authorList>
    </citation>
    <scope>NUCLEOTIDE SEQUENCE [LARGE SCALE GENOMIC DNA]</scope>
</reference>
<evidence type="ECO:0000259" key="6">
    <source>
        <dbReference type="PROSITE" id="PS50008"/>
    </source>
</evidence>
<feature type="signal peptide" evidence="5">
    <location>
        <begin position="1"/>
        <end position="19"/>
    </location>
</feature>
<keyword evidence="3 4" id="KW-0808">Transferase</keyword>
<evidence type="ECO:0000256" key="2">
    <source>
        <dbReference type="ARBA" id="ARBA00022676"/>
    </source>
</evidence>
<keyword evidence="5" id="KW-0472">Membrane</keyword>
<evidence type="ECO:0000256" key="3">
    <source>
        <dbReference type="ARBA" id="ARBA00022679"/>
    </source>
</evidence>
<sequence length="513" mass="58205">MMYLNFGILMLALVSTAQCARILCIFPWPGTSHMITFSALTRALAERGHEIVVVSTHPLKNPPKNYTDINTFDNLKEMYDDMMNSNDIFEFGEVPIIFHPIFYWMTGVQSVELTFQNEDVQALVQDQKGFDLVMAEDFVCDAVFAFAHHFKAPLVVISSFGGYPWQNYAVGNPYNTAYCTNNLLPFADKKNFVERLINTAYTMLWNFGSHFYYYPRQNQLVEQLFGPGFPSVAELRRTASLSMTNSHFSTNYVRPLVPAFVEVGGMHVKAPSKPLPPDMKQWLDGAQDGAIYFSLGSNVRSSLLPEEKRTALMQAFAQIPQRVLWKWETDDMPGKPENVMISNWVPQMEVLAHPNVKLFISHGGLLSGQEAMFSGVPTVGIPIFGDQRMNVERAENEGYGVLLPYKEITTDSVLAAICKGLHDKNIHEEVKRRQAVFLDQPQSPLARAVFWTEYVLRHNGAAHLRSAALDLSWYQLELLDVYAFMAAIALLFLSSFYLLLFKLLCRKNKTKID</sequence>
<dbReference type="GO" id="GO:0004435">
    <property type="term" value="F:phosphatidylinositol-4,5-bisphosphate phospholipase C activity"/>
    <property type="evidence" value="ECO:0007669"/>
    <property type="project" value="InterPro"/>
</dbReference>
<keyword evidence="8" id="KW-1185">Reference proteome</keyword>
<protein>
    <recommendedName>
        <fullName evidence="5">UDP-glucuronosyltransferase</fullName>
        <ecNumber evidence="5">2.4.1.17</ecNumber>
    </recommendedName>
</protein>
<accession>A0A8S1DLR6</accession>
<dbReference type="InterPro" id="IPR050271">
    <property type="entry name" value="UDP-glycosyltransferase"/>
</dbReference>
<dbReference type="OrthoDB" id="5835829at2759"/>
<evidence type="ECO:0000313" key="7">
    <source>
        <dbReference type="EMBL" id="CAB3383175.1"/>
    </source>
</evidence>
<dbReference type="PANTHER" id="PTHR48043:SF159">
    <property type="entry name" value="EG:EG0003.4 PROTEIN-RELATED"/>
    <property type="match status" value="1"/>
</dbReference>
<dbReference type="GO" id="GO:0006629">
    <property type="term" value="P:lipid metabolic process"/>
    <property type="evidence" value="ECO:0007669"/>
    <property type="project" value="InterPro"/>
</dbReference>
<feature type="domain" description="PI-PLC Y-box" evidence="6">
    <location>
        <begin position="98"/>
        <end position="119"/>
    </location>
</feature>
<gene>
    <name evidence="7" type="ORF">CLODIP_2_CD11893</name>
</gene>
<dbReference type="GO" id="GO:0035556">
    <property type="term" value="P:intracellular signal transduction"/>
    <property type="evidence" value="ECO:0007669"/>
    <property type="project" value="InterPro"/>
</dbReference>
<dbReference type="InterPro" id="IPR035595">
    <property type="entry name" value="UDP_glycos_trans_CS"/>
</dbReference>
<dbReference type="CDD" id="cd03784">
    <property type="entry name" value="GT1_Gtf-like"/>
    <property type="match status" value="1"/>
</dbReference>
<name>A0A8S1DLR6_9INSE</name>
<feature type="transmembrane region" description="Helical" evidence="5">
    <location>
        <begin position="481"/>
        <end position="501"/>
    </location>
</feature>